<dbReference type="AlphaFoldDB" id="A0A922HRM6"/>
<accession>A0A922HRM6</accession>
<proteinExistence type="predicted"/>
<keyword evidence="2" id="KW-1185">Reference proteome</keyword>
<gene>
    <name evidence="1" type="ORF">DERF_012323</name>
</gene>
<reference evidence="1" key="2">
    <citation type="journal article" date="2022" name="Res Sq">
        <title>Comparative Genomics Reveals Insights into the Divergent Evolution of Astigmatic Mites and Household Pest Adaptations.</title>
        <authorList>
            <person name="Xiong Q."/>
            <person name="Wan A.T.-Y."/>
            <person name="Liu X.-Y."/>
            <person name="Fung C.S.-H."/>
            <person name="Xiao X."/>
            <person name="Malainual N."/>
            <person name="Hou J."/>
            <person name="Wang L."/>
            <person name="Wang M."/>
            <person name="Yang K."/>
            <person name="Cui Y."/>
            <person name="Leung E."/>
            <person name="Nong W."/>
            <person name="Shin S.-K."/>
            <person name="Au S."/>
            <person name="Jeong K.Y."/>
            <person name="Chew F.T."/>
            <person name="Hui J."/>
            <person name="Leung T.F."/>
            <person name="Tungtrongchitr A."/>
            <person name="Zhong N."/>
            <person name="Liu Z."/>
            <person name="Tsui S."/>
        </authorList>
    </citation>
    <scope>NUCLEOTIDE SEQUENCE</scope>
    <source>
        <strain evidence="1">Derf</strain>
        <tissue evidence="1">Whole organism</tissue>
    </source>
</reference>
<protein>
    <submittedName>
        <fullName evidence="1">Uncharacterized protein</fullName>
    </submittedName>
</protein>
<name>A0A922HRM6_DERFA</name>
<organism evidence="1 2">
    <name type="scientific">Dermatophagoides farinae</name>
    <name type="common">American house dust mite</name>
    <dbReference type="NCBI Taxonomy" id="6954"/>
    <lineage>
        <taxon>Eukaryota</taxon>
        <taxon>Metazoa</taxon>
        <taxon>Ecdysozoa</taxon>
        <taxon>Arthropoda</taxon>
        <taxon>Chelicerata</taxon>
        <taxon>Arachnida</taxon>
        <taxon>Acari</taxon>
        <taxon>Acariformes</taxon>
        <taxon>Sarcoptiformes</taxon>
        <taxon>Astigmata</taxon>
        <taxon>Psoroptidia</taxon>
        <taxon>Analgoidea</taxon>
        <taxon>Pyroglyphidae</taxon>
        <taxon>Dermatophagoidinae</taxon>
        <taxon>Dermatophagoides</taxon>
    </lineage>
</organism>
<reference evidence="1" key="1">
    <citation type="submission" date="2013-05" db="EMBL/GenBank/DDBJ databases">
        <authorList>
            <person name="Yim A.K.Y."/>
            <person name="Chan T.F."/>
            <person name="Ji K.M."/>
            <person name="Liu X.Y."/>
            <person name="Zhou J.W."/>
            <person name="Li R.Q."/>
            <person name="Yang K.Y."/>
            <person name="Li J."/>
            <person name="Li M."/>
            <person name="Law P.T.W."/>
            <person name="Wu Y.L."/>
            <person name="Cai Z.L."/>
            <person name="Qin H."/>
            <person name="Bao Y."/>
            <person name="Leung R.K.K."/>
            <person name="Ng P.K.S."/>
            <person name="Zou J."/>
            <person name="Zhong X.J."/>
            <person name="Ran P.X."/>
            <person name="Zhong N.S."/>
            <person name="Liu Z.G."/>
            <person name="Tsui S.K.W."/>
        </authorList>
    </citation>
    <scope>NUCLEOTIDE SEQUENCE</scope>
    <source>
        <strain evidence="1">Derf</strain>
        <tissue evidence="1">Whole organism</tissue>
    </source>
</reference>
<dbReference type="Proteomes" id="UP000790347">
    <property type="component" value="Unassembled WGS sequence"/>
</dbReference>
<evidence type="ECO:0000313" key="2">
    <source>
        <dbReference type="Proteomes" id="UP000790347"/>
    </source>
</evidence>
<sequence>MAMAAKITIMIEFKQKASFNRQSTAYIRLIGLAINTGYSNPPHFKLMTNSSAVALLLLVYISTNIYARNQ</sequence>
<evidence type="ECO:0000313" key="1">
    <source>
        <dbReference type="EMBL" id="KAH9501478.1"/>
    </source>
</evidence>
<comment type="caution">
    <text evidence="1">The sequence shown here is derived from an EMBL/GenBank/DDBJ whole genome shotgun (WGS) entry which is preliminary data.</text>
</comment>
<dbReference type="EMBL" id="ASGP02000006">
    <property type="protein sequence ID" value="KAH9501478.1"/>
    <property type="molecule type" value="Genomic_DNA"/>
</dbReference>